<accession>A0A5C3ENW2</accession>
<organism evidence="3 4">
    <name type="scientific">Ustilago trichophora</name>
    <dbReference type="NCBI Taxonomy" id="86804"/>
    <lineage>
        <taxon>Eukaryota</taxon>
        <taxon>Fungi</taxon>
        <taxon>Dikarya</taxon>
        <taxon>Basidiomycota</taxon>
        <taxon>Ustilaginomycotina</taxon>
        <taxon>Ustilaginomycetes</taxon>
        <taxon>Ustilaginales</taxon>
        <taxon>Ustilaginaceae</taxon>
        <taxon>Ustilago</taxon>
    </lineage>
</organism>
<dbReference type="GO" id="GO:1990380">
    <property type="term" value="F:K48-linked deubiquitinase activity"/>
    <property type="evidence" value="ECO:0007669"/>
    <property type="project" value="InterPro"/>
</dbReference>
<feature type="compositionally biased region" description="Basic and acidic residues" evidence="1">
    <location>
        <begin position="946"/>
        <end position="969"/>
    </location>
</feature>
<feature type="compositionally biased region" description="Pro residues" evidence="1">
    <location>
        <begin position="71"/>
        <end position="80"/>
    </location>
</feature>
<sequence length="988" mass="105905">MADGGGGGGGGGFFGGGGGFDGGAAAAAAAAASAAAASGHHHHHHHTGNSHYRNHSRRNHCSPANESGPIYQPPSQPPPRTQSSAPMRPNASSSNSPPSNQPGSRVGNRDTSGHEEAQWSLKDIYWQGRECKIITQNQNGPCSLIALCNILLLRGELEITPPDRPVVSYSYLSQLIAEHLLTKATTGGEGEGLEAALSTLPRTQYGLDVDVGFDSITSFAASTGSDGGAGELALFRLCGVQLVHGWLPDPADVETHQAVQAAGSYNKATDIVVRGDEVADGAVVRDRGVGALAARLASESSPSNGKQPEPQAWTDEQRTTVRQALALQSFLDTQSTQLTYHGLFVLAQELPAGQPVALFRNSHLSVLYRRLPHQGVDEDAAPPTLFTLATDSSFLMEDEIVWESLVDVDGASSEFYDGKFHKSTMRQGDYVGRDAGGLDGEGGAGFQQNQDADYALAMQIYQNDQDRLERHQRRRNRRSQSGTQAGSRQGQYPMQSYGLAGTSSQPVFETPKEVFTTMRYEAEASKQDGGDALVVSSLIPARLRGEHEELLGKLQGLSIGQTDASNTAVPAPQSTNPFLSAADNVSVGGLAPAPISTNPFLNTASTTANAPHRLYKHIPLLTQHLERLKTSAGAMCRAYSRVWSMPVLEQERSLDPERILDAIESSLASSTDATAPGQVKGIRVAIGKDGLIRVTHRNITPFPSTLEDGPEIAQLPSVRLDYMPTRVRTMDLEPLVFNKTDARGFYEAAKQRVGADPSVLSGVRDTDRRCFDVILWNDEQMDTLEGPSAASQSTRLVTETSLANVVLELLPPDGGKSRFVTPRTSTGMLDGLLRHWMVSKGIVEEEDVQVDYLMHRVREGSAYIWLCNSLRGVWRVELVDPPHYGDPNATAAAARAGGKPVKKTRFSSLIKNPSRTNSSAGPSASAPAPASASAINNIAAPQQVESRTEAVHQEVADDLYGHKQGDSSKLKGKKKKAKDGKDKDCIIM</sequence>
<protein>
    <recommendedName>
        <fullName evidence="2">MINDY deubiquitinase domain-containing protein</fullName>
    </recommendedName>
</protein>
<dbReference type="GO" id="GO:0071944">
    <property type="term" value="C:cell periphery"/>
    <property type="evidence" value="ECO:0007669"/>
    <property type="project" value="TreeGrafter"/>
</dbReference>
<dbReference type="SUPFAM" id="SSF56752">
    <property type="entry name" value="D-aminoacid aminotransferase-like PLP-dependent enzymes"/>
    <property type="match status" value="1"/>
</dbReference>
<evidence type="ECO:0000313" key="3">
    <source>
        <dbReference type="EMBL" id="SPO31785.1"/>
    </source>
</evidence>
<feature type="region of interest" description="Disordered" evidence="1">
    <location>
        <begin position="35"/>
        <end position="114"/>
    </location>
</feature>
<dbReference type="InterPro" id="IPR033979">
    <property type="entry name" value="MINDY_domain"/>
</dbReference>
<dbReference type="GO" id="GO:0071108">
    <property type="term" value="P:protein K48-linked deubiquitination"/>
    <property type="evidence" value="ECO:0007669"/>
    <property type="project" value="TreeGrafter"/>
</dbReference>
<feature type="compositionally biased region" description="Low complexity" evidence="1">
    <location>
        <begin position="917"/>
        <end position="941"/>
    </location>
</feature>
<evidence type="ECO:0000256" key="1">
    <source>
        <dbReference type="SAM" id="MobiDB-lite"/>
    </source>
</evidence>
<feature type="compositionally biased region" description="Polar residues" evidence="1">
    <location>
        <begin position="479"/>
        <end position="494"/>
    </location>
</feature>
<dbReference type="InterPro" id="IPR036038">
    <property type="entry name" value="Aminotransferase-like"/>
</dbReference>
<dbReference type="InterPro" id="IPR007518">
    <property type="entry name" value="MINDY"/>
</dbReference>
<dbReference type="Pfam" id="PF04424">
    <property type="entry name" value="MINDY_DUB"/>
    <property type="match status" value="1"/>
</dbReference>
<dbReference type="GO" id="GO:0016807">
    <property type="term" value="F:cysteine-type carboxypeptidase activity"/>
    <property type="evidence" value="ECO:0007669"/>
    <property type="project" value="TreeGrafter"/>
</dbReference>
<dbReference type="GO" id="GO:0005829">
    <property type="term" value="C:cytosol"/>
    <property type="evidence" value="ECO:0007669"/>
    <property type="project" value="TreeGrafter"/>
</dbReference>
<dbReference type="Proteomes" id="UP000324022">
    <property type="component" value="Unassembled WGS sequence"/>
</dbReference>
<dbReference type="AlphaFoldDB" id="A0A5C3ENW2"/>
<feature type="compositionally biased region" description="Low complexity" evidence="1">
    <location>
        <begin position="81"/>
        <end position="104"/>
    </location>
</feature>
<evidence type="ECO:0000313" key="4">
    <source>
        <dbReference type="Proteomes" id="UP000324022"/>
    </source>
</evidence>
<dbReference type="EMBL" id="OOIN01000040">
    <property type="protein sequence ID" value="SPO31785.1"/>
    <property type="molecule type" value="Genomic_DNA"/>
</dbReference>
<dbReference type="InterPro" id="IPR043132">
    <property type="entry name" value="BCAT-like_C"/>
</dbReference>
<feature type="compositionally biased region" description="Basic and acidic residues" evidence="1">
    <location>
        <begin position="979"/>
        <end position="988"/>
    </location>
</feature>
<proteinExistence type="predicted"/>
<reference evidence="3 4" key="1">
    <citation type="submission" date="2018-03" db="EMBL/GenBank/DDBJ databases">
        <authorList>
            <person name="Guldener U."/>
        </authorList>
    </citation>
    <scope>NUCLEOTIDE SEQUENCE [LARGE SCALE GENOMIC DNA]</scope>
    <source>
        <strain evidence="3 4">NBRC100155</strain>
    </source>
</reference>
<dbReference type="Gene3D" id="3.20.10.10">
    <property type="entry name" value="D-amino Acid Aminotransferase, subunit A, domain 2"/>
    <property type="match status" value="1"/>
</dbReference>
<name>A0A5C3ENW2_9BASI</name>
<gene>
    <name evidence="3" type="ORF">UTRI_06502_B</name>
</gene>
<feature type="domain" description="MINDY deubiquitinase" evidence="2">
    <location>
        <begin position="118"/>
        <end position="420"/>
    </location>
</feature>
<keyword evidence="4" id="KW-1185">Reference proteome</keyword>
<evidence type="ECO:0000259" key="2">
    <source>
        <dbReference type="Pfam" id="PF04424"/>
    </source>
</evidence>
<dbReference type="GO" id="GO:0004843">
    <property type="term" value="F:cysteine-type deubiquitinase activity"/>
    <property type="evidence" value="ECO:0007669"/>
    <property type="project" value="InterPro"/>
</dbReference>
<feature type="region of interest" description="Disordered" evidence="1">
    <location>
        <begin position="295"/>
        <end position="316"/>
    </location>
</feature>
<dbReference type="PANTHER" id="PTHR18063">
    <property type="entry name" value="NF-E2 INDUCIBLE PROTEIN"/>
    <property type="match status" value="1"/>
</dbReference>
<feature type="region of interest" description="Disordered" evidence="1">
    <location>
        <begin position="467"/>
        <end position="505"/>
    </location>
</feature>
<dbReference type="PANTHER" id="PTHR18063:SF6">
    <property type="entry name" value="UBIQUITIN CARBOXYL-TERMINAL HYDROLASE"/>
    <property type="match status" value="1"/>
</dbReference>
<feature type="region of interest" description="Disordered" evidence="1">
    <location>
        <begin position="909"/>
        <end position="988"/>
    </location>
</feature>
<dbReference type="OrthoDB" id="10261212at2759"/>
<feature type="compositionally biased region" description="Basic residues" evidence="1">
    <location>
        <begin position="39"/>
        <end position="60"/>
    </location>
</feature>